<organism evidence="1">
    <name type="scientific">marine sediment metagenome</name>
    <dbReference type="NCBI Taxonomy" id="412755"/>
    <lineage>
        <taxon>unclassified sequences</taxon>
        <taxon>metagenomes</taxon>
        <taxon>ecological metagenomes</taxon>
    </lineage>
</organism>
<dbReference type="EMBL" id="BART01041201">
    <property type="protein sequence ID" value="GAH23967.1"/>
    <property type="molecule type" value="Genomic_DNA"/>
</dbReference>
<comment type="caution">
    <text evidence="1">The sequence shown here is derived from an EMBL/GenBank/DDBJ whole genome shotgun (WGS) entry which is preliminary data.</text>
</comment>
<protein>
    <submittedName>
        <fullName evidence="1">Uncharacterized protein</fullName>
    </submittedName>
</protein>
<gene>
    <name evidence="1" type="ORF">S01H4_66484</name>
</gene>
<evidence type="ECO:0000313" key="1">
    <source>
        <dbReference type="EMBL" id="GAH23967.1"/>
    </source>
</evidence>
<feature type="non-terminal residue" evidence="1">
    <location>
        <position position="1"/>
    </location>
</feature>
<proteinExistence type="predicted"/>
<dbReference type="AlphaFoldDB" id="X1DUW8"/>
<name>X1DUW8_9ZZZZ</name>
<reference evidence="1" key="1">
    <citation type="journal article" date="2014" name="Front. Microbiol.">
        <title>High frequency of phylogenetically diverse reductive dehalogenase-homologous genes in deep subseafloor sedimentary metagenomes.</title>
        <authorList>
            <person name="Kawai M."/>
            <person name="Futagami T."/>
            <person name="Toyoda A."/>
            <person name="Takaki Y."/>
            <person name="Nishi S."/>
            <person name="Hori S."/>
            <person name="Arai W."/>
            <person name="Tsubouchi T."/>
            <person name="Morono Y."/>
            <person name="Uchiyama I."/>
            <person name="Ito T."/>
            <person name="Fujiyama A."/>
            <person name="Inagaki F."/>
            <person name="Takami H."/>
        </authorList>
    </citation>
    <scope>NUCLEOTIDE SEQUENCE</scope>
    <source>
        <strain evidence="1">Expedition CK06-06</strain>
    </source>
</reference>
<sequence length="35" mass="4154">SLSGIKTENNRKSGDYFTSRYLLYQSAYYWIQGDK</sequence>
<accession>X1DUW8</accession>